<feature type="transmembrane region" description="Helical" evidence="1">
    <location>
        <begin position="46"/>
        <end position="64"/>
    </location>
</feature>
<proteinExistence type="predicted"/>
<dbReference type="Pfam" id="PF09515">
    <property type="entry name" value="Thia_YuaJ"/>
    <property type="match status" value="1"/>
</dbReference>
<dbReference type="NCBIfam" id="TIGR02357">
    <property type="entry name" value="ECF_ThiT_YuaJ"/>
    <property type="match status" value="1"/>
</dbReference>
<feature type="transmembrane region" description="Helical" evidence="1">
    <location>
        <begin position="114"/>
        <end position="133"/>
    </location>
</feature>
<name>A0A1I4IC41_9FIRM</name>
<evidence type="ECO:0000256" key="1">
    <source>
        <dbReference type="SAM" id="Phobius"/>
    </source>
</evidence>
<organism evidence="2 3">
    <name type="scientific">Pelosinus propionicus DSM 13327</name>
    <dbReference type="NCBI Taxonomy" id="1123291"/>
    <lineage>
        <taxon>Bacteria</taxon>
        <taxon>Bacillati</taxon>
        <taxon>Bacillota</taxon>
        <taxon>Negativicutes</taxon>
        <taxon>Selenomonadales</taxon>
        <taxon>Sporomusaceae</taxon>
        <taxon>Pelosinus</taxon>
    </lineage>
</organism>
<evidence type="ECO:0000313" key="2">
    <source>
        <dbReference type="EMBL" id="SFL51899.1"/>
    </source>
</evidence>
<feature type="transmembrane region" description="Helical" evidence="1">
    <location>
        <begin position="145"/>
        <end position="165"/>
    </location>
</feature>
<dbReference type="AlphaFoldDB" id="A0A1I4IC41"/>
<keyword evidence="1" id="KW-0472">Membrane</keyword>
<keyword evidence="1" id="KW-1133">Transmembrane helix</keyword>
<sequence>MEAAFSKNIAMIFEQTTSVFALAAIVALIFAFAYIKKVKLNTQMMVHISLMVALTIILHTFRLYHMPQGGSVTLGAMIPLLLIAFRYGPIVGYLAGFVYGLFNLLQDPYILHPIQVLFDYPLPYMALGLAGYFKDRMLLGAIVGSCGRFICHFISGVVFFASYAPPGTSPYWYSFVFNATYLLPELMICLFILRVLPVKRLLLQMRNSENYISGYGR</sequence>
<keyword evidence="3" id="KW-1185">Reference proteome</keyword>
<feature type="transmembrane region" description="Helical" evidence="1">
    <location>
        <begin position="171"/>
        <end position="196"/>
    </location>
</feature>
<gene>
    <name evidence="2" type="ORF">SAMN04490355_1007128</name>
</gene>
<reference evidence="3" key="1">
    <citation type="submission" date="2016-10" db="EMBL/GenBank/DDBJ databases">
        <authorList>
            <person name="Varghese N."/>
            <person name="Submissions S."/>
        </authorList>
    </citation>
    <scope>NUCLEOTIDE SEQUENCE [LARGE SCALE GENOMIC DNA]</scope>
    <source>
        <strain evidence="3">DSM 13327</strain>
    </source>
</reference>
<dbReference type="InterPro" id="IPR012651">
    <property type="entry name" value="Thia_Transptr_ThiT"/>
</dbReference>
<dbReference type="Proteomes" id="UP000199520">
    <property type="component" value="Unassembled WGS sequence"/>
</dbReference>
<dbReference type="EMBL" id="FOTS01000007">
    <property type="protein sequence ID" value="SFL51899.1"/>
    <property type="molecule type" value="Genomic_DNA"/>
</dbReference>
<feature type="transmembrane region" description="Helical" evidence="1">
    <location>
        <begin position="76"/>
        <end position="102"/>
    </location>
</feature>
<evidence type="ECO:0000313" key="3">
    <source>
        <dbReference type="Proteomes" id="UP000199520"/>
    </source>
</evidence>
<keyword evidence="1" id="KW-0812">Transmembrane</keyword>
<dbReference type="RefSeq" id="WP_090933735.1">
    <property type="nucleotide sequence ID" value="NZ_FOTS01000007.1"/>
</dbReference>
<dbReference type="Gene3D" id="1.10.1760.20">
    <property type="match status" value="1"/>
</dbReference>
<dbReference type="OrthoDB" id="9795813at2"/>
<accession>A0A1I4IC41</accession>
<dbReference type="STRING" id="1123291.SAMN04490355_1007128"/>
<dbReference type="GO" id="GO:0015234">
    <property type="term" value="F:thiamine transmembrane transporter activity"/>
    <property type="evidence" value="ECO:0007669"/>
    <property type="project" value="InterPro"/>
</dbReference>
<protein>
    <submittedName>
        <fullName evidence="2">Thiamine transporter</fullName>
    </submittedName>
</protein>
<dbReference type="GO" id="GO:0005886">
    <property type="term" value="C:plasma membrane"/>
    <property type="evidence" value="ECO:0007669"/>
    <property type="project" value="InterPro"/>
</dbReference>
<feature type="transmembrane region" description="Helical" evidence="1">
    <location>
        <begin position="12"/>
        <end position="34"/>
    </location>
</feature>